<evidence type="ECO:0000313" key="1">
    <source>
        <dbReference type="EMBL" id="KAK0158087.1"/>
    </source>
</evidence>
<proteinExistence type="predicted"/>
<organism evidence="1 2">
    <name type="scientific">Microctonus hyperodae</name>
    <name type="common">Parasitoid wasp</name>
    <dbReference type="NCBI Taxonomy" id="165561"/>
    <lineage>
        <taxon>Eukaryota</taxon>
        <taxon>Metazoa</taxon>
        <taxon>Ecdysozoa</taxon>
        <taxon>Arthropoda</taxon>
        <taxon>Hexapoda</taxon>
        <taxon>Insecta</taxon>
        <taxon>Pterygota</taxon>
        <taxon>Neoptera</taxon>
        <taxon>Endopterygota</taxon>
        <taxon>Hymenoptera</taxon>
        <taxon>Apocrita</taxon>
        <taxon>Ichneumonoidea</taxon>
        <taxon>Braconidae</taxon>
        <taxon>Euphorinae</taxon>
        <taxon>Microctonus</taxon>
    </lineage>
</organism>
<dbReference type="Proteomes" id="UP001168972">
    <property type="component" value="Unassembled WGS sequence"/>
</dbReference>
<comment type="caution">
    <text evidence="1">The sequence shown here is derived from an EMBL/GenBank/DDBJ whole genome shotgun (WGS) entry which is preliminary data.</text>
</comment>
<sequence>MNITSATSSITSSKSVQSIQTKQVIESTKSTKSVTTSSLKSHQSMEGVFGMLWGNFEVEGGGNFEKVREKEENNEERDEGEIVVHAGKNNFEVTTENLAKVQNSEVKVRKILLVIDMEKLCGVGIFAK</sequence>
<accession>A0AA39EUY4</accession>
<reference evidence="1" key="1">
    <citation type="journal article" date="2023" name="bioRxiv">
        <title>Scaffold-level genome assemblies of two parasitoid biocontrol wasps reveal the parthenogenesis mechanism and an associated novel virus.</title>
        <authorList>
            <person name="Inwood S."/>
            <person name="Skelly J."/>
            <person name="Guhlin J."/>
            <person name="Harrop T."/>
            <person name="Goldson S."/>
            <person name="Dearden P."/>
        </authorList>
    </citation>
    <scope>NUCLEOTIDE SEQUENCE</scope>
    <source>
        <strain evidence="1">Lincoln</strain>
        <tissue evidence="1">Whole body</tissue>
    </source>
</reference>
<dbReference type="AlphaFoldDB" id="A0AA39EUY4"/>
<evidence type="ECO:0000313" key="2">
    <source>
        <dbReference type="Proteomes" id="UP001168972"/>
    </source>
</evidence>
<name>A0AA39EUY4_MICHY</name>
<gene>
    <name evidence="1" type="ORF">PV327_011136</name>
</gene>
<keyword evidence="2" id="KW-1185">Reference proteome</keyword>
<dbReference type="EMBL" id="JAQQBR010001947">
    <property type="protein sequence ID" value="KAK0158087.1"/>
    <property type="molecule type" value="Genomic_DNA"/>
</dbReference>
<reference evidence="1" key="2">
    <citation type="submission" date="2023-03" db="EMBL/GenBank/DDBJ databases">
        <authorList>
            <person name="Inwood S.N."/>
            <person name="Skelly J.G."/>
            <person name="Guhlin J."/>
            <person name="Harrop T.W.R."/>
            <person name="Goldson S.G."/>
            <person name="Dearden P.K."/>
        </authorList>
    </citation>
    <scope>NUCLEOTIDE SEQUENCE</scope>
    <source>
        <strain evidence="1">Lincoln</strain>
        <tissue evidence="1">Whole body</tissue>
    </source>
</reference>
<protein>
    <submittedName>
        <fullName evidence="1">Uncharacterized protein</fullName>
    </submittedName>
</protein>